<dbReference type="RefSeq" id="WP_404545270.1">
    <property type="nucleotide sequence ID" value="NZ_JADIKJ010000002.1"/>
</dbReference>
<keyword evidence="5 9" id="KW-0653">Protein transport</keyword>
<feature type="transmembrane region" description="Helical" evidence="9">
    <location>
        <begin position="149"/>
        <end position="173"/>
    </location>
</feature>
<dbReference type="Pfam" id="PF00344">
    <property type="entry name" value="SecY"/>
    <property type="match status" value="1"/>
</dbReference>
<name>A0ABW8JGN5_9GAMM</name>
<feature type="transmembrane region" description="Helical" evidence="9">
    <location>
        <begin position="185"/>
        <end position="204"/>
    </location>
</feature>
<proteinExistence type="inferred from homology"/>
<gene>
    <name evidence="9 13" type="primary">secY</name>
    <name evidence="13" type="ORF">ISP15_03820</name>
</gene>
<evidence type="ECO:0000256" key="10">
    <source>
        <dbReference type="RuleBase" id="RU000537"/>
    </source>
</evidence>
<dbReference type="InterPro" id="IPR030659">
    <property type="entry name" value="SecY_CS"/>
</dbReference>
<feature type="transmembrane region" description="Helical" evidence="9">
    <location>
        <begin position="216"/>
        <end position="236"/>
    </location>
</feature>
<comment type="caution">
    <text evidence="13">The sequence shown here is derived from an EMBL/GenBank/DDBJ whole genome shotgun (WGS) entry which is preliminary data.</text>
</comment>
<dbReference type="PROSITE" id="PS00756">
    <property type="entry name" value="SECY_2"/>
    <property type="match status" value="1"/>
</dbReference>
<feature type="transmembrane region" description="Helical" evidence="9">
    <location>
        <begin position="117"/>
        <end position="137"/>
    </location>
</feature>
<evidence type="ECO:0000256" key="5">
    <source>
        <dbReference type="ARBA" id="ARBA00022927"/>
    </source>
</evidence>
<evidence type="ECO:0000256" key="2">
    <source>
        <dbReference type="ARBA" id="ARBA00005751"/>
    </source>
</evidence>
<evidence type="ECO:0000256" key="9">
    <source>
        <dbReference type="HAMAP-Rule" id="MF_01465"/>
    </source>
</evidence>
<reference evidence="13 14" key="1">
    <citation type="submission" date="2020-10" db="EMBL/GenBank/DDBJ databases">
        <title>Phylogeny of dyella-like bacteria.</title>
        <authorList>
            <person name="Fu J."/>
        </authorList>
    </citation>
    <scope>NUCLEOTIDE SEQUENCE [LARGE SCALE GENOMIC DNA]</scope>
    <source>
        <strain evidence="13 14">JP1</strain>
    </source>
</reference>
<dbReference type="PIRSF" id="PIRSF004557">
    <property type="entry name" value="SecY"/>
    <property type="match status" value="1"/>
</dbReference>
<evidence type="ECO:0000313" key="14">
    <source>
        <dbReference type="Proteomes" id="UP001620461"/>
    </source>
</evidence>
<keyword evidence="6 9" id="KW-1133">Transmembrane helix</keyword>
<keyword evidence="3 9" id="KW-0813">Transport</keyword>
<dbReference type="NCBIfam" id="TIGR00967">
    <property type="entry name" value="3a0501s007"/>
    <property type="match status" value="1"/>
</dbReference>
<keyword evidence="7 9" id="KW-0811">Translocation</keyword>
<evidence type="ECO:0000256" key="7">
    <source>
        <dbReference type="ARBA" id="ARBA00023010"/>
    </source>
</evidence>
<evidence type="ECO:0000256" key="12">
    <source>
        <dbReference type="RuleBase" id="RU004349"/>
    </source>
</evidence>
<dbReference type="PRINTS" id="PR00303">
    <property type="entry name" value="SECYTRNLCASE"/>
</dbReference>
<feature type="transmembrane region" description="Helical" evidence="9">
    <location>
        <begin position="368"/>
        <end position="390"/>
    </location>
</feature>
<evidence type="ECO:0000313" key="13">
    <source>
        <dbReference type="EMBL" id="MFK2899451.1"/>
    </source>
</evidence>
<feature type="transmembrane region" description="Helical" evidence="9">
    <location>
        <begin position="73"/>
        <end position="97"/>
    </location>
</feature>
<feature type="transmembrane region" description="Helical" evidence="9">
    <location>
        <begin position="268"/>
        <end position="292"/>
    </location>
</feature>
<protein>
    <recommendedName>
        <fullName evidence="9 10">Protein translocase subunit SecY</fullName>
    </recommendedName>
</protein>
<dbReference type="HAMAP" id="MF_01465">
    <property type="entry name" value="SecY"/>
    <property type="match status" value="1"/>
</dbReference>
<dbReference type="EMBL" id="JADIKJ010000002">
    <property type="protein sequence ID" value="MFK2899451.1"/>
    <property type="molecule type" value="Genomic_DNA"/>
</dbReference>
<organism evidence="13 14">
    <name type="scientific">Dyella jejuensis</name>
    <dbReference type="NCBI Taxonomy" id="1432009"/>
    <lineage>
        <taxon>Bacteria</taxon>
        <taxon>Pseudomonadati</taxon>
        <taxon>Pseudomonadota</taxon>
        <taxon>Gammaproteobacteria</taxon>
        <taxon>Lysobacterales</taxon>
        <taxon>Rhodanobacteraceae</taxon>
        <taxon>Dyella</taxon>
    </lineage>
</organism>
<dbReference type="InterPro" id="IPR002208">
    <property type="entry name" value="SecY/SEC61-alpha"/>
</dbReference>
<dbReference type="SUPFAM" id="SSF103491">
    <property type="entry name" value="Preprotein translocase SecY subunit"/>
    <property type="match status" value="1"/>
</dbReference>
<dbReference type="PROSITE" id="PS00755">
    <property type="entry name" value="SECY_1"/>
    <property type="match status" value="1"/>
</dbReference>
<keyword evidence="14" id="KW-1185">Reference proteome</keyword>
<evidence type="ECO:0000256" key="8">
    <source>
        <dbReference type="ARBA" id="ARBA00023136"/>
    </source>
</evidence>
<dbReference type="Proteomes" id="UP001620461">
    <property type="component" value="Unassembled WGS sequence"/>
</dbReference>
<keyword evidence="9" id="KW-1003">Cell membrane</keyword>
<comment type="subunit">
    <text evidence="9">Component of the Sec protein translocase complex. Heterotrimer consisting of SecY, SecE and SecG subunits. The heterotrimers can form oligomers, although 1 heterotrimer is thought to be able to translocate proteins. Interacts with the ribosome. Interacts with SecDF, and other proteins may be involved. Interacts with SecA.</text>
</comment>
<comment type="function">
    <text evidence="9 10">The central subunit of the protein translocation channel SecYEG. Consists of two halves formed by TMs 1-5 and 6-10. These two domains form a lateral gate at the front which open onto the bilayer between TMs 2 and 7, and are clamped together by SecE at the back. The channel is closed by both a pore ring composed of hydrophobic SecY resides and a short helix (helix 2A) on the extracellular side of the membrane which forms a plug. The plug probably moves laterally to allow the channel to open. The ring and the pore may move independently.</text>
</comment>
<accession>A0ABW8JGN5</accession>
<feature type="transmembrane region" description="Helical" evidence="9">
    <location>
        <begin position="21"/>
        <end position="40"/>
    </location>
</feature>
<comment type="similarity">
    <text evidence="2 9 12">Belongs to the SecY/SEC61-alpha family.</text>
</comment>
<dbReference type="PANTHER" id="PTHR10906">
    <property type="entry name" value="SECY/SEC61-ALPHA FAMILY MEMBER"/>
    <property type="match status" value="1"/>
</dbReference>
<evidence type="ECO:0000256" key="11">
    <source>
        <dbReference type="RuleBase" id="RU003484"/>
    </source>
</evidence>
<dbReference type="InterPro" id="IPR026593">
    <property type="entry name" value="SecY"/>
</dbReference>
<feature type="transmembrane region" description="Helical" evidence="9">
    <location>
        <begin position="318"/>
        <end position="337"/>
    </location>
</feature>
<comment type="subcellular location">
    <subcellularLocation>
        <location evidence="9">Cell membrane</location>
        <topology evidence="9">Multi-pass membrane protein</topology>
    </subcellularLocation>
    <subcellularLocation>
        <location evidence="1 11">Membrane</location>
        <topology evidence="1 11">Multi-pass membrane protein</topology>
    </subcellularLocation>
</comment>
<feature type="transmembrane region" description="Helical" evidence="9">
    <location>
        <begin position="396"/>
        <end position="417"/>
    </location>
</feature>
<dbReference type="InterPro" id="IPR023201">
    <property type="entry name" value="SecY_dom_sf"/>
</dbReference>
<dbReference type="Gene3D" id="1.10.3370.10">
    <property type="entry name" value="SecY subunit domain"/>
    <property type="match status" value="1"/>
</dbReference>
<keyword evidence="8 9" id="KW-0472">Membrane</keyword>
<sequence length="440" mass="47245">MAAAKGTSVGSLGKLTELRQRIFFVIGALIVYRLGSFIPVPGVNPDAMANLIGQSGGLLDMFNMFSGGSLGRFSVFALGVVPYISASIVVQMMGSVIPSLQALRKEGQAGQRQLTTYTRIGTVGLSAFQAFGIAMALTKQSSGGMPVVYMPGFGFVLSSVVGLTAGSMFLMWLGEQMTERGIGNGISLLIFAGIVAGLPTAVAHTLSMSSNGELSTIKLVMVIALVLAVTAFVVFMERAQRRITVNYARRSGAQRSYMNQTSHLPLKINMAGVIPPIFANSILMFPAMAATWGNASHQSRWLQDVVQVLTPGEPLYDIIYAILVITFAFFYTAIVFNSQDTADNLKRSGALIPGIRPGRSTAEYIDSVMTRLTGVGALYLVLVCLVPTFMQNAWHVPFYFGGTSLLIVVVVVMDFTAQVQAHLVSHQYEGLLKKANLRRG</sequence>
<evidence type="ECO:0000256" key="6">
    <source>
        <dbReference type="ARBA" id="ARBA00022989"/>
    </source>
</evidence>
<evidence type="ECO:0000256" key="4">
    <source>
        <dbReference type="ARBA" id="ARBA00022692"/>
    </source>
</evidence>
<evidence type="ECO:0000256" key="1">
    <source>
        <dbReference type="ARBA" id="ARBA00004141"/>
    </source>
</evidence>
<keyword evidence="4 9" id="KW-0812">Transmembrane</keyword>
<evidence type="ECO:0000256" key="3">
    <source>
        <dbReference type="ARBA" id="ARBA00022448"/>
    </source>
</evidence>